<evidence type="ECO:0000313" key="1">
    <source>
        <dbReference type="EMBL" id="GFK92375.1"/>
    </source>
</evidence>
<organism evidence="1 2">
    <name type="scientific">Fundidesulfovibrio magnetotacticus</name>
    <dbReference type="NCBI Taxonomy" id="2730080"/>
    <lineage>
        <taxon>Bacteria</taxon>
        <taxon>Pseudomonadati</taxon>
        <taxon>Thermodesulfobacteriota</taxon>
        <taxon>Desulfovibrionia</taxon>
        <taxon>Desulfovibrionales</taxon>
        <taxon>Desulfovibrionaceae</taxon>
        <taxon>Fundidesulfovibrio</taxon>
    </lineage>
</organism>
<dbReference type="PANTHER" id="PTHR47473">
    <property type="entry name" value="BTA1P"/>
    <property type="match status" value="1"/>
</dbReference>
<name>A0A6V8LVU3_9BACT</name>
<comment type="caution">
    <text evidence="1">The sequence shown here is derived from an EMBL/GenBank/DDBJ whole genome shotgun (WGS) entry which is preliminary data.</text>
</comment>
<dbReference type="SUPFAM" id="SSF53335">
    <property type="entry name" value="S-adenosyl-L-methionine-dependent methyltransferases"/>
    <property type="match status" value="1"/>
</dbReference>
<sequence>MPNQSAALLGAAVRQHPTLSRQGLLERLFCWWFSGMVYNQIWEDPRVDLEALEIGPEHDVLSIASGGCNVCHYLLAGARSVTAVDLNAHHVHLSRLKLEAARRLPGHEAFFRFFGLGGHPDNPRAYREHIEPALPPETARYWSTRPNPLAGPRIAMFRDNLYDRSRTGRFLGLLRALCRLAGRDPARILKAATLEEQREAYRRELEPLFESLPVRLLSRCSPALFSLGVPPQQLRALDGECPGGLLDEYRRRVERLACAFPVADNPFAWQAFSRRYDTARRKALPDYLRPERFSELQEQAPRARVFHDSLQARLERTPARSLDRYALLDAQDWMTPEALRRLWTQIARTARPGARVVFRTGAWDSPLEAALPPSLSRRFRHERERSRELGAKERCAIYGAVHLYVMEG</sequence>
<dbReference type="Pfam" id="PF11899">
    <property type="entry name" value="DUF3419"/>
    <property type="match status" value="1"/>
</dbReference>
<evidence type="ECO:0000313" key="2">
    <source>
        <dbReference type="Proteomes" id="UP000494245"/>
    </source>
</evidence>
<reference evidence="1 2" key="1">
    <citation type="submission" date="2020-04" db="EMBL/GenBank/DDBJ databases">
        <authorList>
            <consortium name="Desulfovibrio sp. FSS-1 genome sequencing consortium"/>
            <person name="Shimoshige H."/>
            <person name="Kobayashi H."/>
            <person name="Maekawa T."/>
        </authorList>
    </citation>
    <scope>NUCLEOTIDE SEQUENCE [LARGE SCALE GENOMIC DNA]</scope>
    <source>
        <strain evidence="1 2">SIID29052-01</strain>
    </source>
</reference>
<evidence type="ECO:0008006" key="3">
    <source>
        <dbReference type="Google" id="ProtNLM"/>
    </source>
</evidence>
<dbReference type="InterPro" id="IPR021829">
    <property type="entry name" value="DUF3419"/>
</dbReference>
<dbReference type="InterPro" id="IPR029063">
    <property type="entry name" value="SAM-dependent_MTases_sf"/>
</dbReference>
<proteinExistence type="predicted"/>
<dbReference type="RefSeq" id="WP_173080430.1">
    <property type="nucleotide sequence ID" value="NZ_BLTE01000001.1"/>
</dbReference>
<accession>A0A6V8LVU3</accession>
<gene>
    <name evidence="1" type="ORF">NNJEOMEG_00200</name>
</gene>
<dbReference type="EMBL" id="BLTE01000001">
    <property type="protein sequence ID" value="GFK92375.1"/>
    <property type="molecule type" value="Genomic_DNA"/>
</dbReference>
<keyword evidence="2" id="KW-1185">Reference proteome</keyword>
<dbReference type="PANTHER" id="PTHR47473:SF1">
    <property type="entry name" value="METHYLTRANSFERASE DOMAIN-CONTAINING PROTEIN"/>
    <property type="match status" value="1"/>
</dbReference>
<protein>
    <recommendedName>
        <fullName evidence="3">S-adenosylmethionine:diacylglycerol 3-amino-3-carboxypropyl transferase</fullName>
    </recommendedName>
</protein>
<reference evidence="1 2" key="2">
    <citation type="submission" date="2020-05" db="EMBL/GenBank/DDBJ databases">
        <title>Draft genome sequence of Desulfovibrio sp. strainFSS-1.</title>
        <authorList>
            <person name="Shimoshige H."/>
            <person name="Kobayashi H."/>
            <person name="Maekawa T."/>
        </authorList>
    </citation>
    <scope>NUCLEOTIDE SEQUENCE [LARGE SCALE GENOMIC DNA]</scope>
    <source>
        <strain evidence="1 2">SIID29052-01</strain>
    </source>
</reference>
<dbReference type="Proteomes" id="UP000494245">
    <property type="component" value="Unassembled WGS sequence"/>
</dbReference>
<dbReference type="AlphaFoldDB" id="A0A6V8LVU3"/>